<dbReference type="AlphaFoldDB" id="A0A7H1N1Q5"/>
<accession>A0A7H1N1Q5</accession>
<evidence type="ECO:0000313" key="2">
    <source>
        <dbReference type="Proteomes" id="UP000516369"/>
    </source>
</evidence>
<proteinExistence type="predicted"/>
<gene>
    <name evidence="1" type="ORF">HQ394_10305</name>
</gene>
<reference evidence="1 2" key="1">
    <citation type="submission" date="2020-05" db="EMBL/GenBank/DDBJ databases">
        <title>Complete closed genome sequence of Defluviicoccus vanus.</title>
        <authorList>
            <person name="Bessarab I."/>
            <person name="Arumugam K."/>
            <person name="Maszenan A.M."/>
            <person name="Seviour R.J."/>
            <person name="Williams R.B."/>
        </authorList>
    </citation>
    <scope>NUCLEOTIDE SEQUENCE [LARGE SCALE GENOMIC DNA]</scope>
    <source>
        <strain evidence="1 2">Ben 114</strain>
    </source>
</reference>
<dbReference type="EMBL" id="CP053923">
    <property type="protein sequence ID" value="QNT69641.1"/>
    <property type="molecule type" value="Genomic_DNA"/>
</dbReference>
<dbReference type="RefSeq" id="WP_190260160.1">
    <property type="nucleotide sequence ID" value="NZ_CP053923.1"/>
</dbReference>
<keyword evidence="2" id="KW-1185">Reference proteome</keyword>
<protein>
    <submittedName>
        <fullName evidence="1">Cell wall hydrolase</fullName>
    </submittedName>
</protein>
<dbReference type="Proteomes" id="UP000516369">
    <property type="component" value="Chromosome"/>
</dbReference>
<dbReference type="KEGG" id="dvn:HQ394_10305"/>
<evidence type="ECO:0000313" key="1">
    <source>
        <dbReference type="EMBL" id="QNT69641.1"/>
    </source>
</evidence>
<name>A0A7H1N1Q5_9PROT</name>
<organism evidence="1 2">
    <name type="scientific">Defluviicoccus vanus</name>
    <dbReference type="NCBI Taxonomy" id="111831"/>
    <lineage>
        <taxon>Bacteria</taxon>
        <taxon>Pseudomonadati</taxon>
        <taxon>Pseudomonadota</taxon>
        <taxon>Alphaproteobacteria</taxon>
        <taxon>Rhodospirillales</taxon>
        <taxon>Rhodospirillaceae</taxon>
        <taxon>Defluviicoccus</taxon>
    </lineage>
</organism>
<sequence length="219" mass="23258">MEIILATTEPSRAQVQQQAAQLTATFAKILFVLGRGEQIRTLEAIAATLANQVKASTGCAPGGDRVETTVEDADVARLRHFARHLAALTAADGAERVVIEDHPAYASCLRIARRAMAAAIQDPTGGATRFHAIDEAPDWARGMLPNATLGGFVFYRDDGSLLGISAGADRSGENMGASVLDRADCHCTDKAHCCATRVEYSGYHPNRRCVCPSNAKCCG</sequence>
<keyword evidence="1" id="KW-0378">Hydrolase</keyword>
<dbReference type="GO" id="GO:0016787">
    <property type="term" value="F:hydrolase activity"/>
    <property type="evidence" value="ECO:0007669"/>
    <property type="project" value="UniProtKB-KW"/>
</dbReference>